<dbReference type="AlphaFoldDB" id="A0AAE0W8H4"/>
<dbReference type="Proteomes" id="UP001195483">
    <property type="component" value="Unassembled WGS sequence"/>
</dbReference>
<comment type="caution">
    <text evidence="2">The sequence shown here is derived from an EMBL/GenBank/DDBJ whole genome shotgun (WGS) entry which is preliminary data.</text>
</comment>
<evidence type="ECO:0000313" key="3">
    <source>
        <dbReference type="Proteomes" id="UP001195483"/>
    </source>
</evidence>
<organism evidence="2 3">
    <name type="scientific">Potamilus streckersoni</name>
    <dbReference type="NCBI Taxonomy" id="2493646"/>
    <lineage>
        <taxon>Eukaryota</taxon>
        <taxon>Metazoa</taxon>
        <taxon>Spiralia</taxon>
        <taxon>Lophotrochozoa</taxon>
        <taxon>Mollusca</taxon>
        <taxon>Bivalvia</taxon>
        <taxon>Autobranchia</taxon>
        <taxon>Heteroconchia</taxon>
        <taxon>Palaeoheterodonta</taxon>
        <taxon>Unionida</taxon>
        <taxon>Unionoidea</taxon>
        <taxon>Unionidae</taxon>
        <taxon>Ambleminae</taxon>
        <taxon>Lampsilini</taxon>
        <taxon>Potamilus</taxon>
    </lineage>
</organism>
<feature type="compositionally biased region" description="Polar residues" evidence="1">
    <location>
        <begin position="317"/>
        <end position="332"/>
    </location>
</feature>
<feature type="compositionally biased region" description="Polar residues" evidence="1">
    <location>
        <begin position="194"/>
        <end position="204"/>
    </location>
</feature>
<evidence type="ECO:0000256" key="1">
    <source>
        <dbReference type="SAM" id="MobiDB-lite"/>
    </source>
</evidence>
<protein>
    <submittedName>
        <fullName evidence="2">Uncharacterized protein</fullName>
    </submittedName>
</protein>
<reference evidence="2" key="1">
    <citation type="journal article" date="2021" name="Genome Biol. Evol.">
        <title>A High-Quality Reference Genome for a Parasitic Bivalve with Doubly Uniparental Inheritance (Bivalvia: Unionida).</title>
        <authorList>
            <person name="Smith C.H."/>
        </authorList>
    </citation>
    <scope>NUCLEOTIDE SEQUENCE</scope>
    <source>
        <strain evidence="2">CHS0354</strain>
    </source>
</reference>
<proteinExistence type="predicted"/>
<dbReference type="EMBL" id="JAEAOA010002126">
    <property type="protein sequence ID" value="KAK3605386.1"/>
    <property type="molecule type" value="Genomic_DNA"/>
</dbReference>
<accession>A0AAE0W8H4</accession>
<feature type="compositionally biased region" description="Basic and acidic residues" evidence="1">
    <location>
        <begin position="333"/>
        <end position="347"/>
    </location>
</feature>
<keyword evidence="3" id="KW-1185">Reference proteome</keyword>
<reference evidence="2" key="3">
    <citation type="submission" date="2023-05" db="EMBL/GenBank/DDBJ databases">
        <authorList>
            <person name="Smith C.H."/>
        </authorList>
    </citation>
    <scope>NUCLEOTIDE SEQUENCE</scope>
    <source>
        <strain evidence="2">CHS0354</strain>
        <tissue evidence="2">Mantle</tissue>
    </source>
</reference>
<feature type="region of interest" description="Disordered" evidence="1">
    <location>
        <begin position="192"/>
        <end position="422"/>
    </location>
</feature>
<feature type="compositionally biased region" description="Polar residues" evidence="1">
    <location>
        <begin position="242"/>
        <end position="265"/>
    </location>
</feature>
<sequence>MSNIPFQDRPSDAEIIAALDNRGIGLKPCIMQGRAQSFYTRKKQQEKLITEGNITIKNVVVPVTTAPATTRLAEMKLIDIIVFRFPYEIPLVASKEGLEVTLRIPTYGIKRDTYKAWPNLESGRIVIQIDKKHFTEIPEFFKVKGFVIQTWFYNCHMVRPCSQCNQTGHKKTECGKIQKAKATIEDQVIGHISDYNSSDPNNSELEVEEDDFPPPPMQTQVQQPQGPKQTANLETPQPPTKYYNQNKARNQQTTMTPQTSTNKYNNHNKARKQKTANPEMLRRKYANTDSNSDKDSEVEMETEPIPTTERQRKTNKTSELSQLKDNQEAGDTSNKKDKEIPQEDDSGKYIIPTLDTKQQNTNKPKPDNPEPDPEQKPIQSNLTMLFNEKDTRNDTLTQQTNNDTQQTTQQSTQQPNNNTQQH</sequence>
<reference evidence="2" key="2">
    <citation type="journal article" date="2021" name="Genome Biol. Evol.">
        <title>Developing a high-quality reference genome for a parasitic bivalve with doubly uniparental inheritance (Bivalvia: Unionida).</title>
        <authorList>
            <person name="Smith C.H."/>
        </authorList>
    </citation>
    <scope>NUCLEOTIDE SEQUENCE</scope>
    <source>
        <strain evidence="2">CHS0354</strain>
        <tissue evidence="2">Mantle</tissue>
    </source>
</reference>
<gene>
    <name evidence="2" type="ORF">CHS0354_036293</name>
</gene>
<evidence type="ECO:0000313" key="2">
    <source>
        <dbReference type="EMBL" id="KAK3605386.1"/>
    </source>
</evidence>
<name>A0AAE0W8H4_9BIVA</name>
<feature type="compositionally biased region" description="Low complexity" evidence="1">
    <location>
        <begin position="394"/>
        <end position="422"/>
    </location>
</feature>
<feature type="compositionally biased region" description="Low complexity" evidence="1">
    <location>
        <begin position="218"/>
        <end position="229"/>
    </location>
</feature>